<protein>
    <submittedName>
        <fullName evidence="2">Uncharacterized protein</fullName>
    </submittedName>
</protein>
<dbReference type="AlphaFoldDB" id="W4FS97"/>
<dbReference type="OrthoDB" id="10491242at2759"/>
<dbReference type="VEuPathDB" id="FungiDB:H257_14449"/>
<dbReference type="GeneID" id="20816445"/>
<sequence length="130" mass="14244">MGGIALTTAFTGLSATPLLSGLVRAEGAKVDTIDSIQSEAKRHVVDLANALSVMHKQKGPYHVVKVASDHLMEVQQLVPPDAISLHHASRLRMYFEGDIEVDKDVQAHIVFGDEGFYFEAIKDLRMDDTV</sequence>
<feature type="chain" id="PRO_5004840641" evidence="1">
    <location>
        <begin position="26"/>
        <end position="130"/>
    </location>
</feature>
<proteinExistence type="predicted"/>
<evidence type="ECO:0000313" key="2">
    <source>
        <dbReference type="EMBL" id="ETV69826.1"/>
    </source>
</evidence>
<evidence type="ECO:0000256" key="1">
    <source>
        <dbReference type="SAM" id="SignalP"/>
    </source>
</evidence>
<keyword evidence="1" id="KW-0732">Signal</keyword>
<feature type="signal peptide" evidence="1">
    <location>
        <begin position="1"/>
        <end position="25"/>
    </location>
</feature>
<dbReference type="RefSeq" id="XP_009840564.1">
    <property type="nucleotide sequence ID" value="XM_009842262.1"/>
</dbReference>
<name>W4FS97_APHAT</name>
<reference evidence="2" key="1">
    <citation type="submission" date="2013-12" db="EMBL/GenBank/DDBJ databases">
        <title>The Genome Sequence of Aphanomyces astaci APO3.</title>
        <authorList>
            <consortium name="The Broad Institute Genomics Platform"/>
            <person name="Russ C."/>
            <person name="Tyler B."/>
            <person name="van West P."/>
            <person name="Dieguez-Uribeondo J."/>
            <person name="Young S.K."/>
            <person name="Zeng Q."/>
            <person name="Gargeya S."/>
            <person name="Fitzgerald M."/>
            <person name="Abouelleil A."/>
            <person name="Alvarado L."/>
            <person name="Chapman S.B."/>
            <person name="Gainer-Dewar J."/>
            <person name="Goldberg J."/>
            <person name="Griggs A."/>
            <person name="Gujja S."/>
            <person name="Hansen M."/>
            <person name="Howarth C."/>
            <person name="Imamovic A."/>
            <person name="Ireland A."/>
            <person name="Larimer J."/>
            <person name="McCowan C."/>
            <person name="Murphy C."/>
            <person name="Pearson M."/>
            <person name="Poon T.W."/>
            <person name="Priest M."/>
            <person name="Roberts A."/>
            <person name="Saif S."/>
            <person name="Shea T."/>
            <person name="Sykes S."/>
            <person name="Wortman J."/>
            <person name="Nusbaum C."/>
            <person name="Birren B."/>
        </authorList>
    </citation>
    <scope>NUCLEOTIDE SEQUENCE [LARGE SCALE GENOMIC DNA]</scope>
    <source>
        <strain evidence="2">APO3</strain>
    </source>
</reference>
<organism evidence="2">
    <name type="scientific">Aphanomyces astaci</name>
    <name type="common">Crayfish plague agent</name>
    <dbReference type="NCBI Taxonomy" id="112090"/>
    <lineage>
        <taxon>Eukaryota</taxon>
        <taxon>Sar</taxon>
        <taxon>Stramenopiles</taxon>
        <taxon>Oomycota</taxon>
        <taxon>Saprolegniomycetes</taxon>
        <taxon>Saprolegniales</taxon>
        <taxon>Verrucalvaceae</taxon>
        <taxon>Aphanomyces</taxon>
    </lineage>
</organism>
<dbReference type="EMBL" id="KI913171">
    <property type="protein sequence ID" value="ETV69826.1"/>
    <property type="molecule type" value="Genomic_DNA"/>
</dbReference>
<gene>
    <name evidence="2" type="ORF">H257_14449</name>
</gene>
<accession>W4FS97</accession>